<keyword evidence="1" id="KW-0812">Transmembrane</keyword>
<dbReference type="Proteomes" id="UP000248886">
    <property type="component" value="Unassembled WGS sequence"/>
</dbReference>
<organism evidence="2 3">
    <name type="scientific">Acidithiobacillus ferrooxidans</name>
    <name type="common">Thiobacillus ferrooxidans</name>
    <dbReference type="NCBI Taxonomy" id="920"/>
    <lineage>
        <taxon>Bacteria</taxon>
        <taxon>Pseudomonadati</taxon>
        <taxon>Pseudomonadota</taxon>
        <taxon>Acidithiobacillia</taxon>
        <taxon>Acidithiobacillales</taxon>
        <taxon>Acidithiobacillaceae</taxon>
        <taxon>Acidithiobacillus</taxon>
    </lineage>
</organism>
<feature type="transmembrane region" description="Helical" evidence="1">
    <location>
        <begin position="40"/>
        <end position="61"/>
    </location>
</feature>
<evidence type="ECO:0000313" key="2">
    <source>
        <dbReference type="EMBL" id="PZD81240.1"/>
    </source>
</evidence>
<keyword evidence="1" id="KW-0472">Membrane</keyword>
<keyword evidence="1" id="KW-1133">Transmembrane helix</keyword>
<accession>A0A2W1K439</accession>
<evidence type="ECO:0000256" key="1">
    <source>
        <dbReference type="SAM" id="Phobius"/>
    </source>
</evidence>
<comment type="caution">
    <text evidence="2">The sequence shown here is derived from an EMBL/GenBank/DDBJ whole genome shotgun (WGS) entry which is preliminary data.</text>
</comment>
<dbReference type="EMBL" id="QKQP01000002">
    <property type="protein sequence ID" value="PZD81240.1"/>
    <property type="molecule type" value="Genomic_DNA"/>
</dbReference>
<reference evidence="2 3" key="1">
    <citation type="submission" date="2018-06" db="EMBL/GenBank/DDBJ databases">
        <title>Draft sequence of Acidithiobacillus ferrooxidans CCM 4253.</title>
        <authorList>
            <person name="Moya-Beltran A."/>
            <person name="Castro M."/>
            <person name="Covarrubias P.C."/>
            <person name="Issotta F."/>
            <person name="Janiczek O."/>
            <person name="Mandl M."/>
            <person name="Kucera J."/>
            <person name="Quatrini R."/>
        </authorList>
    </citation>
    <scope>NUCLEOTIDE SEQUENCE [LARGE SCALE GENOMIC DNA]</scope>
    <source>
        <strain evidence="2 3">CCM 4253</strain>
    </source>
</reference>
<dbReference type="AlphaFoldDB" id="A0A2W1K439"/>
<sequence length="62" mass="7199">MYSPVVRIGADIGIQIMFYMQYLSVVLVIKMLLLYVHTILLRLVFLLRFIICLTVTHSTVIL</sequence>
<gene>
    <name evidence="2" type="ORF">DN052_08115</name>
</gene>
<protein>
    <submittedName>
        <fullName evidence="2">Uncharacterized protein</fullName>
    </submittedName>
</protein>
<name>A0A2W1K439_ACIFR</name>
<evidence type="ECO:0000313" key="3">
    <source>
        <dbReference type="Proteomes" id="UP000248886"/>
    </source>
</evidence>
<proteinExistence type="predicted"/>
<feature type="transmembrane region" description="Helical" evidence="1">
    <location>
        <begin position="12"/>
        <end position="33"/>
    </location>
</feature>